<sequence length="366" mass="41257">MRIFDGPDICMCVSTNQRPQPLVSVLMVAQNTASFIHSALLSARRQTVEDIEILIVDDGSTDGTARIAQEHAIADSRVRVLPGPRRGLAAVRNVSLAEARGRFVAILDSDDLLQADHLERLLASQQRSGAEICSSNMIMFSDDQGLQVRLFASGREWRKARYITVEEFARGGMIGGKNVSLGYFKPLFEVDFLRRKCIAYDPRLRIGEDFDLVMRAMLAGARLHFTPEASYYYRRHDFSTSYRLAASDLEGLAQATRDYCTSGTALDNLFARRLRNLEGARRQVLALEALRRHRVLEVFKLIAPHPEAIRLLMSSLHESMRKRTGLPSRRELEPVDGKRRKSLFNALQLRQLAEDLAASKRSPEIS</sequence>
<dbReference type="PANTHER" id="PTHR43685">
    <property type="entry name" value="GLYCOSYLTRANSFERASE"/>
    <property type="match status" value="1"/>
</dbReference>
<comment type="caution">
    <text evidence="5">The sequence shown here is derived from an EMBL/GenBank/DDBJ whole genome shotgun (WGS) entry which is preliminary data.</text>
</comment>
<evidence type="ECO:0000313" key="6">
    <source>
        <dbReference type="Proteomes" id="UP001157910"/>
    </source>
</evidence>
<name>A0ABY1QLC6_9SPHN</name>
<evidence type="ECO:0000313" key="5">
    <source>
        <dbReference type="EMBL" id="SMP72243.1"/>
    </source>
</evidence>
<keyword evidence="6" id="KW-1185">Reference proteome</keyword>
<comment type="similarity">
    <text evidence="1">Belongs to the glycosyltransferase 2 family.</text>
</comment>
<gene>
    <name evidence="5" type="ORF">SAMN06296065_106166</name>
</gene>
<dbReference type="SUPFAM" id="SSF53448">
    <property type="entry name" value="Nucleotide-diphospho-sugar transferases"/>
    <property type="match status" value="1"/>
</dbReference>
<evidence type="ECO:0000256" key="1">
    <source>
        <dbReference type="ARBA" id="ARBA00006739"/>
    </source>
</evidence>
<dbReference type="CDD" id="cd00761">
    <property type="entry name" value="Glyco_tranf_GTA_type"/>
    <property type="match status" value="1"/>
</dbReference>
<dbReference type="Pfam" id="PF00535">
    <property type="entry name" value="Glycos_transf_2"/>
    <property type="match status" value="1"/>
</dbReference>
<proteinExistence type="inferred from homology"/>
<dbReference type="RefSeq" id="WP_283406376.1">
    <property type="nucleotide sequence ID" value="NZ_FXUI01000006.1"/>
</dbReference>
<evidence type="ECO:0000256" key="2">
    <source>
        <dbReference type="ARBA" id="ARBA00022676"/>
    </source>
</evidence>
<feature type="domain" description="Glycosyltransferase 2-like" evidence="4">
    <location>
        <begin position="24"/>
        <end position="149"/>
    </location>
</feature>
<dbReference type="InterPro" id="IPR050834">
    <property type="entry name" value="Glycosyltransf_2"/>
</dbReference>
<protein>
    <submittedName>
        <fullName evidence="5">Succinoglycan biosynthesis protein ExoO</fullName>
    </submittedName>
</protein>
<dbReference type="InterPro" id="IPR029044">
    <property type="entry name" value="Nucleotide-diphossugar_trans"/>
</dbReference>
<dbReference type="InterPro" id="IPR001173">
    <property type="entry name" value="Glyco_trans_2-like"/>
</dbReference>
<accession>A0ABY1QLC6</accession>
<evidence type="ECO:0000256" key="3">
    <source>
        <dbReference type="ARBA" id="ARBA00022679"/>
    </source>
</evidence>
<dbReference type="EMBL" id="FXUI01000006">
    <property type="protein sequence ID" value="SMP72243.1"/>
    <property type="molecule type" value="Genomic_DNA"/>
</dbReference>
<keyword evidence="2" id="KW-0328">Glycosyltransferase</keyword>
<keyword evidence="3" id="KW-0808">Transferase</keyword>
<dbReference type="Proteomes" id="UP001157910">
    <property type="component" value="Unassembled WGS sequence"/>
</dbReference>
<organism evidence="5 6">
    <name type="scientific">Novosphingobium panipatense</name>
    <dbReference type="NCBI Taxonomy" id="428991"/>
    <lineage>
        <taxon>Bacteria</taxon>
        <taxon>Pseudomonadati</taxon>
        <taxon>Pseudomonadota</taxon>
        <taxon>Alphaproteobacteria</taxon>
        <taxon>Sphingomonadales</taxon>
        <taxon>Sphingomonadaceae</taxon>
        <taxon>Novosphingobium</taxon>
    </lineage>
</organism>
<evidence type="ECO:0000259" key="4">
    <source>
        <dbReference type="Pfam" id="PF00535"/>
    </source>
</evidence>
<dbReference type="PANTHER" id="PTHR43685:SF5">
    <property type="entry name" value="GLYCOSYLTRANSFERASE EPSE-RELATED"/>
    <property type="match status" value="1"/>
</dbReference>
<reference evidence="5 6" key="1">
    <citation type="submission" date="2017-05" db="EMBL/GenBank/DDBJ databases">
        <authorList>
            <person name="Varghese N."/>
            <person name="Submissions S."/>
        </authorList>
    </citation>
    <scope>NUCLEOTIDE SEQUENCE [LARGE SCALE GENOMIC DNA]</scope>
    <source>
        <strain evidence="5 6">SM16</strain>
    </source>
</reference>
<dbReference type="Gene3D" id="3.90.550.10">
    <property type="entry name" value="Spore Coat Polysaccharide Biosynthesis Protein SpsA, Chain A"/>
    <property type="match status" value="1"/>
</dbReference>